<feature type="region of interest" description="Disordered" evidence="10">
    <location>
        <begin position="408"/>
        <end position="431"/>
    </location>
</feature>
<dbReference type="InterPro" id="IPR001611">
    <property type="entry name" value="Leu-rich_rpt"/>
</dbReference>
<dbReference type="SUPFAM" id="SSF52058">
    <property type="entry name" value="L domain-like"/>
    <property type="match status" value="1"/>
</dbReference>
<evidence type="ECO:0000256" key="11">
    <source>
        <dbReference type="SAM" id="Phobius"/>
    </source>
</evidence>
<keyword evidence="5" id="KW-0677">Repeat</keyword>
<evidence type="ECO:0000256" key="6">
    <source>
        <dbReference type="ARBA" id="ARBA00022989"/>
    </source>
</evidence>
<dbReference type="AlphaFoldDB" id="A0A8J5H7X3"/>
<accession>A0A8J5H7X3</accession>
<evidence type="ECO:0000256" key="1">
    <source>
        <dbReference type="ARBA" id="ARBA00004167"/>
    </source>
</evidence>
<keyword evidence="3 11" id="KW-0812">Transmembrane</keyword>
<comment type="caution">
    <text evidence="14">The sequence shown here is derived from an EMBL/GenBank/DDBJ whole genome shotgun (WGS) entry which is preliminary data.</text>
</comment>
<gene>
    <name evidence="14" type="ORF">ZIOFF_019816</name>
</gene>
<dbReference type="Gene3D" id="3.30.200.20">
    <property type="entry name" value="Phosphorylase Kinase, domain 1"/>
    <property type="match status" value="1"/>
</dbReference>
<evidence type="ECO:0000256" key="3">
    <source>
        <dbReference type="ARBA" id="ARBA00022692"/>
    </source>
</evidence>
<dbReference type="Gene3D" id="3.80.10.10">
    <property type="entry name" value="Ribonuclease Inhibitor"/>
    <property type="match status" value="2"/>
</dbReference>
<dbReference type="PANTHER" id="PTHR47986:SF1">
    <property type="entry name" value="OS04G0685900 PROTEIN"/>
    <property type="match status" value="1"/>
</dbReference>
<evidence type="ECO:0000256" key="2">
    <source>
        <dbReference type="ARBA" id="ARBA00022614"/>
    </source>
</evidence>
<feature type="domain" description="Leucine-rich repeat-containing N-terminal plant-type" evidence="13">
    <location>
        <begin position="280"/>
        <end position="315"/>
    </location>
</feature>
<feature type="chain" id="PRO_5035166942" description="Leucine-rich repeat-containing N-terminal plant-type domain-containing protein" evidence="12">
    <location>
        <begin position="25"/>
        <end position="554"/>
    </location>
</feature>
<dbReference type="FunFam" id="3.80.10.10:FF:000129">
    <property type="entry name" value="Leucine-rich repeat receptor-like kinase"/>
    <property type="match status" value="1"/>
</dbReference>
<keyword evidence="6 11" id="KW-1133">Transmembrane helix</keyword>
<evidence type="ECO:0000259" key="13">
    <source>
        <dbReference type="Pfam" id="PF08263"/>
    </source>
</evidence>
<dbReference type="Proteomes" id="UP000734854">
    <property type="component" value="Unassembled WGS sequence"/>
</dbReference>
<feature type="transmembrane region" description="Helical" evidence="11">
    <location>
        <begin position="437"/>
        <end position="459"/>
    </location>
</feature>
<keyword evidence="4 12" id="KW-0732">Signal</keyword>
<dbReference type="EMBL" id="JACMSC010000005">
    <property type="protein sequence ID" value="KAG6522669.1"/>
    <property type="molecule type" value="Genomic_DNA"/>
</dbReference>
<dbReference type="InterPro" id="IPR052422">
    <property type="entry name" value="Auxin_Ser/Thr_Kinase"/>
</dbReference>
<sequence length="554" mass="60631">MDWGSWFKTLSLSLLLVFFSVTLAITDPGDYAILEEFHKGLSNAELLRWPANNQDPCGNPRWDNVYCYNSRVTQIQTKTWFGRHSPIGFPQAIHAAYLDNNQFTTIPSDFFVGLDSLQVLALDKNPLNQSTGWMLPADLENSAQLLSYNNLTRGVPVNYTGLPLQILWLNNQEGGLTGSFEVFTSMTMLKDVWLHGNRFTGRIPNSISSLTSLTRLWLNDNQLVGLVPVKLTSLLKLQSLHLDDNYFMGPIPKVSFSDFTYSYNSFCQSTPGVPCPPSVGALLDFLDAVDYPLILANSWNGNDSCVGTWIGVSCTHGNTSVINLPNNHLNGTIYPSLANLNSLIQILLGRNNLSGTIPEDLTGLKFLKLLNLASNNISPPVPQFPNSVEMILNGNSLLNNGSSPSSYYISGPSNKPSSSSNLSSTVTSPTSTSSTNVVVITIPVIVVVSVLLLGISFLLRWKKGKNPFSVPRFIIVHPQNSSDPDNFVKMTVENNSNSTAVSELHSINYSQLADTHVIESGNLIISVQILHTATQNFVPENVLGRGGFGVVYKG</sequence>
<proteinExistence type="predicted"/>
<evidence type="ECO:0000256" key="12">
    <source>
        <dbReference type="SAM" id="SignalP"/>
    </source>
</evidence>
<dbReference type="InterPro" id="IPR032675">
    <property type="entry name" value="LRR_dom_sf"/>
</dbReference>
<dbReference type="PANTHER" id="PTHR47986">
    <property type="entry name" value="OSJNBA0070M12.3 PROTEIN"/>
    <property type="match status" value="1"/>
</dbReference>
<protein>
    <recommendedName>
        <fullName evidence="13">Leucine-rich repeat-containing N-terminal plant-type domain-containing protein</fullName>
    </recommendedName>
</protein>
<keyword evidence="2" id="KW-0433">Leucine-rich repeat</keyword>
<dbReference type="Pfam" id="PF00560">
    <property type="entry name" value="LRR_1"/>
    <property type="match status" value="1"/>
</dbReference>
<organism evidence="14 15">
    <name type="scientific">Zingiber officinale</name>
    <name type="common">Ginger</name>
    <name type="synonym">Amomum zingiber</name>
    <dbReference type="NCBI Taxonomy" id="94328"/>
    <lineage>
        <taxon>Eukaryota</taxon>
        <taxon>Viridiplantae</taxon>
        <taxon>Streptophyta</taxon>
        <taxon>Embryophyta</taxon>
        <taxon>Tracheophyta</taxon>
        <taxon>Spermatophyta</taxon>
        <taxon>Magnoliopsida</taxon>
        <taxon>Liliopsida</taxon>
        <taxon>Zingiberales</taxon>
        <taxon>Zingiberaceae</taxon>
        <taxon>Zingiber</taxon>
    </lineage>
</organism>
<keyword evidence="7 11" id="KW-0472">Membrane</keyword>
<dbReference type="Pfam" id="PF08263">
    <property type="entry name" value="LRRNT_2"/>
    <property type="match status" value="2"/>
</dbReference>
<evidence type="ECO:0000313" key="14">
    <source>
        <dbReference type="EMBL" id="KAG6522669.1"/>
    </source>
</evidence>
<keyword evidence="9" id="KW-0325">Glycoprotein</keyword>
<feature type="domain" description="Leucine-rich repeat-containing N-terminal plant-type" evidence="13">
    <location>
        <begin position="29"/>
        <end position="67"/>
    </location>
</feature>
<evidence type="ECO:0000256" key="10">
    <source>
        <dbReference type="SAM" id="MobiDB-lite"/>
    </source>
</evidence>
<name>A0A8J5H7X3_ZINOF</name>
<evidence type="ECO:0000256" key="4">
    <source>
        <dbReference type="ARBA" id="ARBA00022729"/>
    </source>
</evidence>
<keyword evidence="15" id="KW-1185">Reference proteome</keyword>
<reference evidence="14 15" key="1">
    <citation type="submission" date="2020-08" db="EMBL/GenBank/DDBJ databases">
        <title>Plant Genome Project.</title>
        <authorList>
            <person name="Zhang R.-G."/>
        </authorList>
    </citation>
    <scope>NUCLEOTIDE SEQUENCE [LARGE SCALE GENOMIC DNA]</scope>
    <source>
        <tissue evidence="14">Rhizome</tissue>
    </source>
</reference>
<dbReference type="GO" id="GO:0016020">
    <property type="term" value="C:membrane"/>
    <property type="evidence" value="ECO:0007669"/>
    <property type="project" value="UniProtKB-SubCell"/>
</dbReference>
<evidence type="ECO:0000256" key="5">
    <source>
        <dbReference type="ARBA" id="ARBA00022737"/>
    </source>
</evidence>
<evidence type="ECO:0000256" key="8">
    <source>
        <dbReference type="ARBA" id="ARBA00023170"/>
    </source>
</evidence>
<dbReference type="InterPro" id="IPR013210">
    <property type="entry name" value="LRR_N_plant-typ"/>
</dbReference>
<feature type="signal peptide" evidence="12">
    <location>
        <begin position="1"/>
        <end position="24"/>
    </location>
</feature>
<comment type="subcellular location">
    <subcellularLocation>
        <location evidence="1">Membrane</location>
        <topology evidence="1">Single-pass membrane protein</topology>
    </subcellularLocation>
</comment>
<evidence type="ECO:0000256" key="9">
    <source>
        <dbReference type="ARBA" id="ARBA00023180"/>
    </source>
</evidence>
<evidence type="ECO:0000256" key="7">
    <source>
        <dbReference type="ARBA" id="ARBA00023136"/>
    </source>
</evidence>
<evidence type="ECO:0000313" key="15">
    <source>
        <dbReference type="Proteomes" id="UP000734854"/>
    </source>
</evidence>
<keyword evidence="8" id="KW-0675">Receptor</keyword>